<evidence type="ECO:0000313" key="3">
    <source>
        <dbReference type="Proteomes" id="UP001194746"/>
    </source>
</evidence>
<comment type="caution">
    <text evidence="2">The sequence shown here is derived from an EMBL/GenBank/DDBJ whole genome shotgun (WGS) entry which is preliminary data.</text>
</comment>
<feature type="region of interest" description="Disordered" evidence="1">
    <location>
        <begin position="239"/>
        <end position="284"/>
    </location>
</feature>
<feature type="compositionally biased region" description="Basic residues" evidence="1">
    <location>
        <begin position="240"/>
        <end position="250"/>
    </location>
</feature>
<organism evidence="2 3">
    <name type="scientific">Aspergillus nanangensis</name>
    <dbReference type="NCBI Taxonomy" id="2582783"/>
    <lineage>
        <taxon>Eukaryota</taxon>
        <taxon>Fungi</taxon>
        <taxon>Dikarya</taxon>
        <taxon>Ascomycota</taxon>
        <taxon>Pezizomycotina</taxon>
        <taxon>Eurotiomycetes</taxon>
        <taxon>Eurotiomycetidae</taxon>
        <taxon>Eurotiales</taxon>
        <taxon>Aspergillaceae</taxon>
        <taxon>Aspergillus</taxon>
        <taxon>Aspergillus subgen. Circumdati</taxon>
    </lineage>
</organism>
<evidence type="ECO:0000313" key="2">
    <source>
        <dbReference type="EMBL" id="KAF9884260.1"/>
    </source>
</evidence>
<name>A0AAD4GPB1_ASPNN</name>
<dbReference type="EMBL" id="VCAU01000128">
    <property type="protein sequence ID" value="KAF9884260.1"/>
    <property type="molecule type" value="Genomic_DNA"/>
</dbReference>
<feature type="compositionally biased region" description="Low complexity" evidence="1">
    <location>
        <begin position="165"/>
        <end position="176"/>
    </location>
</feature>
<accession>A0AAD4GPB1</accession>
<evidence type="ECO:0000256" key="1">
    <source>
        <dbReference type="SAM" id="MobiDB-lite"/>
    </source>
</evidence>
<protein>
    <submittedName>
        <fullName evidence="2">Uncharacterized protein</fullName>
    </submittedName>
</protein>
<feature type="region of interest" description="Disordered" evidence="1">
    <location>
        <begin position="165"/>
        <end position="216"/>
    </location>
</feature>
<keyword evidence="3" id="KW-1185">Reference proteome</keyword>
<sequence length="317" mass="34960">MVARCVIWTCSVLSQGVLGGYISIALTKRNRQPTSPSNELSTLADESILEDKDISQASSFIDDPRISCEALASTQQSRSNATSRISHRYSGRTLFQPDWKHSSLDLNNGPGVTYPPCALTRNKSIYTQSDRDSCTVVGDDRSELRNLHCSSSDLQTSVDSLLLQTPSGRTSPTTSSLQLETSKLVSPPPKLRIPDESNIHPLFRSDSPSPPPTAMPGTIVVASPAAGQTISVQTLERVRSTHSLRSHTPRSRSPLFEMMDQTDDGMNRRPGSTEPRSCHQDFGQKTTMPNYIMAAHLRTSIARYEKRYELNESPHES</sequence>
<gene>
    <name evidence="2" type="ORF">FE257_001935</name>
</gene>
<dbReference type="AlphaFoldDB" id="A0AAD4GPB1"/>
<reference evidence="2" key="2">
    <citation type="submission" date="2020-02" db="EMBL/GenBank/DDBJ databases">
        <authorList>
            <person name="Gilchrist C.L.M."/>
            <person name="Chooi Y.-H."/>
        </authorList>
    </citation>
    <scope>NUCLEOTIDE SEQUENCE</scope>
    <source>
        <strain evidence="2">MST-FP2251</strain>
    </source>
</reference>
<proteinExistence type="predicted"/>
<reference evidence="2" key="1">
    <citation type="journal article" date="2019" name="Beilstein J. Org. Chem.">
        <title>Nanangenines: drimane sesquiterpenoids as the dominant metabolite cohort of a novel Australian fungus, Aspergillus nanangensis.</title>
        <authorList>
            <person name="Lacey H.J."/>
            <person name="Gilchrist C.L.M."/>
            <person name="Crombie A."/>
            <person name="Kalaitzis J.A."/>
            <person name="Vuong D."/>
            <person name="Rutledge P.J."/>
            <person name="Turner P."/>
            <person name="Pitt J.I."/>
            <person name="Lacey E."/>
            <person name="Chooi Y.H."/>
            <person name="Piggott A.M."/>
        </authorList>
    </citation>
    <scope>NUCLEOTIDE SEQUENCE</scope>
    <source>
        <strain evidence="2">MST-FP2251</strain>
    </source>
</reference>
<dbReference type="Proteomes" id="UP001194746">
    <property type="component" value="Unassembled WGS sequence"/>
</dbReference>